<dbReference type="PROSITE" id="PS50405">
    <property type="entry name" value="GST_CTER"/>
    <property type="match status" value="1"/>
</dbReference>
<dbReference type="SFLD" id="SFLDG00358">
    <property type="entry name" value="Main_(cytGST)"/>
    <property type="match status" value="1"/>
</dbReference>
<dbReference type="SFLD" id="SFLDS00019">
    <property type="entry name" value="Glutathione_Transferase_(cytos"/>
    <property type="match status" value="1"/>
</dbReference>
<name>A0ABZ2TBU5_9RHOB</name>
<dbReference type="InterPro" id="IPR040079">
    <property type="entry name" value="Glutathione_S-Trfase"/>
</dbReference>
<evidence type="ECO:0000259" key="1">
    <source>
        <dbReference type="PROSITE" id="PS50404"/>
    </source>
</evidence>
<feature type="domain" description="GST C-terminal" evidence="2">
    <location>
        <begin position="86"/>
        <end position="205"/>
    </location>
</feature>
<evidence type="ECO:0000259" key="2">
    <source>
        <dbReference type="PROSITE" id="PS50405"/>
    </source>
</evidence>
<dbReference type="InterPro" id="IPR010987">
    <property type="entry name" value="Glutathione-S-Trfase_C-like"/>
</dbReference>
<dbReference type="Gene3D" id="3.40.30.10">
    <property type="entry name" value="Glutaredoxin"/>
    <property type="match status" value="1"/>
</dbReference>
<dbReference type="Pfam" id="PF13410">
    <property type="entry name" value="GST_C_2"/>
    <property type="match status" value="1"/>
</dbReference>
<evidence type="ECO:0000313" key="3">
    <source>
        <dbReference type="EMBL" id="WYK17151.1"/>
    </source>
</evidence>
<evidence type="ECO:0000313" key="4">
    <source>
        <dbReference type="Proteomes" id="UP001281305"/>
    </source>
</evidence>
<dbReference type="EMBL" id="CP146606">
    <property type="protein sequence ID" value="WYK17151.1"/>
    <property type="molecule type" value="Genomic_DNA"/>
</dbReference>
<dbReference type="SFLD" id="SFLDG01150">
    <property type="entry name" value="Main.1:_Beta-like"/>
    <property type="match status" value="1"/>
</dbReference>
<reference evidence="3 4" key="1">
    <citation type="submission" date="2024-02" db="EMBL/GenBank/DDBJ databases">
        <title>Roseovarius strain W115 nov., isolated from a marine algae.</title>
        <authorList>
            <person name="Lee M.W."/>
            <person name="Lee J.K."/>
            <person name="Kim J.M."/>
            <person name="Choi D.G."/>
            <person name="Baek J.H."/>
            <person name="Bayburt H."/>
            <person name="Jung J.J."/>
            <person name="Han D.M."/>
            <person name="Jeon C.O."/>
        </authorList>
    </citation>
    <scope>NUCLEOTIDE SEQUENCE [LARGE SCALE GENOMIC DNA]</scope>
    <source>
        <strain evidence="3 4">W115</strain>
    </source>
</reference>
<dbReference type="PANTHER" id="PTHR44051">
    <property type="entry name" value="GLUTATHIONE S-TRANSFERASE-RELATED"/>
    <property type="match status" value="1"/>
</dbReference>
<dbReference type="InterPro" id="IPR036282">
    <property type="entry name" value="Glutathione-S-Trfase_C_sf"/>
</dbReference>
<organism evidence="3 4">
    <name type="scientific">Roseovarius rhodophyticola</name>
    <dbReference type="NCBI Taxonomy" id="3080827"/>
    <lineage>
        <taxon>Bacteria</taxon>
        <taxon>Pseudomonadati</taxon>
        <taxon>Pseudomonadota</taxon>
        <taxon>Alphaproteobacteria</taxon>
        <taxon>Rhodobacterales</taxon>
        <taxon>Roseobacteraceae</taxon>
        <taxon>Roseovarius</taxon>
    </lineage>
</organism>
<dbReference type="SUPFAM" id="SSF52833">
    <property type="entry name" value="Thioredoxin-like"/>
    <property type="match status" value="1"/>
</dbReference>
<dbReference type="PROSITE" id="PS50404">
    <property type="entry name" value="GST_NTER"/>
    <property type="match status" value="1"/>
</dbReference>
<sequence>MYKLYYATGSASMGVRVVLEEIGVPYELLESTIDRSLPRPKGQLAVNPNGWVPVLLWDEGAMYEAAAITVFLCDRHPEAGLAPAMDAPERALYLQTLVYFSNTVQTAYQQTYYPDRFVDDPADEPKAVQRGARRLRESWQVVEDQIGDGDWVLGARFSAADIYLYMLTTWLSAEKGHPELREFPNVARIAGAVAERESVREVYGA</sequence>
<feature type="domain" description="GST N-terminal" evidence="1">
    <location>
        <begin position="1"/>
        <end position="80"/>
    </location>
</feature>
<dbReference type="CDD" id="cd03057">
    <property type="entry name" value="GST_N_Beta"/>
    <property type="match status" value="1"/>
</dbReference>
<dbReference type="SUPFAM" id="SSF47616">
    <property type="entry name" value="GST C-terminal domain-like"/>
    <property type="match status" value="1"/>
</dbReference>
<protein>
    <submittedName>
        <fullName evidence="3">Glutathione S-transferase family protein</fullName>
    </submittedName>
</protein>
<dbReference type="PANTHER" id="PTHR44051:SF8">
    <property type="entry name" value="GLUTATHIONE S-TRANSFERASE GSTA"/>
    <property type="match status" value="1"/>
</dbReference>
<dbReference type="Gene3D" id="1.20.1050.10">
    <property type="match status" value="1"/>
</dbReference>
<accession>A0ABZ2TBU5</accession>
<gene>
    <name evidence="3" type="ORF">RZS32_012065</name>
</gene>
<dbReference type="InterPro" id="IPR004045">
    <property type="entry name" value="Glutathione_S-Trfase_N"/>
</dbReference>
<keyword evidence="4" id="KW-1185">Reference proteome</keyword>
<proteinExistence type="predicted"/>
<dbReference type="Proteomes" id="UP001281305">
    <property type="component" value="Chromosome"/>
</dbReference>
<dbReference type="InterPro" id="IPR036249">
    <property type="entry name" value="Thioredoxin-like_sf"/>
</dbReference>
<dbReference type="CDD" id="cd03188">
    <property type="entry name" value="GST_C_Beta"/>
    <property type="match status" value="1"/>
</dbReference>
<dbReference type="RefSeq" id="WP_317057225.1">
    <property type="nucleotide sequence ID" value="NZ_CP146606.1"/>
</dbReference>
<dbReference type="Pfam" id="PF13417">
    <property type="entry name" value="GST_N_3"/>
    <property type="match status" value="1"/>
</dbReference>